<organism evidence="1 2">
    <name type="scientific">Paenibacillus shunpengii</name>
    <dbReference type="NCBI Taxonomy" id="2054424"/>
    <lineage>
        <taxon>Bacteria</taxon>
        <taxon>Bacillati</taxon>
        <taxon>Bacillota</taxon>
        <taxon>Bacilli</taxon>
        <taxon>Bacillales</taxon>
        <taxon>Paenibacillaceae</taxon>
        <taxon>Paenibacillus</taxon>
    </lineage>
</organism>
<comment type="caution">
    <text evidence="1">The sequence shown here is derived from an EMBL/GenBank/DDBJ whole genome shotgun (WGS) entry which is preliminary data.</text>
</comment>
<sequence>MGENDLKEFPNYFPESCPPIDKAIKEEMKVYRIVPSNSIKAKDFIAPGVRRKQYASATCDNLALSVLSSANDIPVAHKFFSGIGMKKMNKVAVGHIAPDTGVFVHDSSQTVGNSHVNWWTFIGVEPHTYFNEILKIGEDI</sequence>
<reference evidence="2" key="1">
    <citation type="journal article" date="2019" name="Int. J. Syst. Evol. Microbiol.">
        <title>The Global Catalogue of Microorganisms (GCM) 10K type strain sequencing project: providing services to taxonomists for standard genome sequencing and annotation.</title>
        <authorList>
            <consortium name="The Broad Institute Genomics Platform"/>
            <consortium name="The Broad Institute Genome Sequencing Center for Infectious Disease"/>
            <person name="Wu L."/>
            <person name="Ma J."/>
        </authorList>
    </citation>
    <scope>NUCLEOTIDE SEQUENCE [LARGE SCALE GENOMIC DNA]</scope>
    <source>
        <strain evidence="2">KCTC 33849</strain>
    </source>
</reference>
<protein>
    <submittedName>
        <fullName evidence="1">Uncharacterized protein</fullName>
    </submittedName>
</protein>
<dbReference type="EMBL" id="JBHUMJ010000011">
    <property type="protein sequence ID" value="MFD2703589.1"/>
    <property type="molecule type" value="Genomic_DNA"/>
</dbReference>
<dbReference type="Proteomes" id="UP001597540">
    <property type="component" value="Unassembled WGS sequence"/>
</dbReference>
<evidence type="ECO:0000313" key="2">
    <source>
        <dbReference type="Proteomes" id="UP001597540"/>
    </source>
</evidence>
<proteinExistence type="predicted"/>
<gene>
    <name evidence="1" type="ORF">ACFSVM_24445</name>
</gene>
<keyword evidence="2" id="KW-1185">Reference proteome</keyword>
<name>A0ABW5SWN6_9BACL</name>
<evidence type="ECO:0000313" key="1">
    <source>
        <dbReference type="EMBL" id="MFD2703589.1"/>
    </source>
</evidence>
<dbReference type="RefSeq" id="WP_379265074.1">
    <property type="nucleotide sequence ID" value="NZ_JBHUMJ010000011.1"/>
</dbReference>
<accession>A0ABW5SWN6</accession>